<evidence type="ECO:0000313" key="2">
    <source>
        <dbReference type="Proteomes" id="UP000315344"/>
    </source>
</evidence>
<dbReference type="Proteomes" id="UP000315344">
    <property type="component" value="Unassembled WGS sequence"/>
</dbReference>
<reference evidence="1 2" key="1">
    <citation type="journal article" date="2017" name="Nat. Commun.">
        <title>In situ click chemistry generation of cyclooxygenase-2 inhibitors.</title>
        <authorList>
            <person name="Bhardwaj A."/>
            <person name="Kaur J."/>
            <person name="Wuest M."/>
            <person name="Wuest F."/>
        </authorList>
    </citation>
    <scope>NUCLEOTIDE SEQUENCE [LARGE SCALE GENOMIC DNA]</scope>
    <source>
        <strain evidence="1">S2_012_000_R3_94</strain>
    </source>
</reference>
<gene>
    <name evidence="1" type="ORF">DI616_12685</name>
</gene>
<sequence length="103" mass="11126">MFSEKIGEIETNGKSIHAYHEVVSVLRRAAAGAPEDAAGHLLLALAAEQFLELNERMPLRAQQVTESYDRIKGFANSLDKGREAGGAEYLAAIETVAQQLAAE</sequence>
<accession>A0A533I5I2</accession>
<name>A0A533I5I2_PARDE</name>
<dbReference type="AlphaFoldDB" id="A0A533I5I2"/>
<protein>
    <submittedName>
        <fullName evidence="1">Uncharacterized protein</fullName>
    </submittedName>
</protein>
<dbReference type="EMBL" id="VAFL01000009">
    <property type="protein sequence ID" value="TKW65995.1"/>
    <property type="molecule type" value="Genomic_DNA"/>
</dbReference>
<comment type="caution">
    <text evidence="1">The sequence shown here is derived from an EMBL/GenBank/DDBJ whole genome shotgun (WGS) entry which is preliminary data.</text>
</comment>
<organism evidence="1 2">
    <name type="scientific">Paracoccus denitrificans</name>
    <dbReference type="NCBI Taxonomy" id="266"/>
    <lineage>
        <taxon>Bacteria</taxon>
        <taxon>Pseudomonadati</taxon>
        <taxon>Pseudomonadota</taxon>
        <taxon>Alphaproteobacteria</taxon>
        <taxon>Rhodobacterales</taxon>
        <taxon>Paracoccaceae</taxon>
        <taxon>Paracoccus</taxon>
    </lineage>
</organism>
<proteinExistence type="predicted"/>
<evidence type="ECO:0000313" key="1">
    <source>
        <dbReference type="EMBL" id="TKW65995.1"/>
    </source>
</evidence>